<gene>
    <name evidence="3" type="ORF">BOLC5T31667H</name>
</gene>
<keyword evidence="1" id="KW-0472">Membrane</keyword>
<feature type="transmembrane region" description="Helical" evidence="1">
    <location>
        <begin position="96"/>
        <end position="118"/>
    </location>
</feature>
<feature type="signal peptide" evidence="2">
    <location>
        <begin position="1"/>
        <end position="18"/>
    </location>
</feature>
<accession>A0A3P6EW78</accession>
<name>A0A3P6EW78_BRAOL</name>
<feature type="transmembrane region" description="Helical" evidence="1">
    <location>
        <begin position="70"/>
        <end position="89"/>
    </location>
</feature>
<sequence>MIVLCCTHFTQIFVCTHCLCPFGSINEMVYILKKVALLSMYNLIYNDITCGVYDCSFLRPPSETPIEVKFQALVALLFCSGCVFGLFRVQRCSSDMVVCVELVKVLVFVMKLVQRYLFISRFRSGPPLALLIIDLPGLLFLSDCPRCLPFLKQYNESEAPRLPDEGVFELSIPSIAVFLSFCLGIGVVVRWLSLRTCGSDEIVVVWVLSS</sequence>
<organism evidence="3">
    <name type="scientific">Brassica oleracea</name>
    <name type="common">Wild cabbage</name>
    <dbReference type="NCBI Taxonomy" id="3712"/>
    <lineage>
        <taxon>Eukaryota</taxon>
        <taxon>Viridiplantae</taxon>
        <taxon>Streptophyta</taxon>
        <taxon>Embryophyta</taxon>
        <taxon>Tracheophyta</taxon>
        <taxon>Spermatophyta</taxon>
        <taxon>Magnoliopsida</taxon>
        <taxon>eudicotyledons</taxon>
        <taxon>Gunneridae</taxon>
        <taxon>Pentapetalae</taxon>
        <taxon>rosids</taxon>
        <taxon>malvids</taxon>
        <taxon>Brassicales</taxon>
        <taxon>Brassicaceae</taxon>
        <taxon>Brassiceae</taxon>
        <taxon>Brassica</taxon>
    </lineage>
</organism>
<feature type="transmembrane region" description="Helical" evidence="1">
    <location>
        <begin position="170"/>
        <end position="192"/>
    </location>
</feature>
<reference evidence="3" key="1">
    <citation type="submission" date="2018-11" db="EMBL/GenBank/DDBJ databases">
        <authorList>
            <consortium name="Genoscope - CEA"/>
            <person name="William W."/>
        </authorList>
    </citation>
    <scope>NUCLEOTIDE SEQUENCE</scope>
</reference>
<keyword evidence="1" id="KW-1133">Transmembrane helix</keyword>
<dbReference type="AlphaFoldDB" id="A0A3P6EW78"/>
<evidence type="ECO:0000313" key="3">
    <source>
        <dbReference type="EMBL" id="VDD44120.1"/>
    </source>
</evidence>
<feature type="chain" id="PRO_5018092524" evidence="2">
    <location>
        <begin position="19"/>
        <end position="210"/>
    </location>
</feature>
<evidence type="ECO:0000256" key="2">
    <source>
        <dbReference type="SAM" id="SignalP"/>
    </source>
</evidence>
<proteinExistence type="predicted"/>
<keyword evidence="1" id="KW-0812">Transmembrane</keyword>
<keyword evidence="2" id="KW-0732">Signal</keyword>
<evidence type="ECO:0000256" key="1">
    <source>
        <dbReference type="SAM" id="Phobius"/>
    </source>
</evidence>
<dbReference type="EMBL" id="LR031877">
    <property type="protein sequence ID" value="VDD44120.1"/>
    <property type="molecule type" value="Genomic_DNA"/>
</dbReference>
<protein>
    <submittedName>
        <fullName evidence="3">Uncharacterized protein</fullName>
    </submittedName>
</protein>